<dbReference type="InterPro" id="IPR027417">
    <property type="entry name" value="P-loop_NTPase"/>
</dbReference>
<dbReference type="GO" id="GO:0004386">
    <property type="term" value="F:helicase activity"/>
    <property type="evidence" value="ECO:0007669"/>
    <property type="project" value="UniProtKB-KW"/>
</dbReference>
<proteinExistence type="predicted"/>
<dbReference type="PANTHER" id="PTHR21529">
    <property type="entry name" value="MAMMARY TURMOR VIRUS RECEPTOR HOMOLOG 1, 2 MTVR1, 2"/>
    <property type="match status" value="1"/>
</dbReference>
<gene>
    <name evidence="2" type="ORF">RSOL_107950</name>
</gene>
<comment type="caution">
    <text evidence="2">The sequence shown here is derived from an EMBL/GenBank/DDBJ whole genome shotgun (WGS) entry which is preliminary data.</text>
</comment>
<sequence>MNGLPAGERWSVMLASRAVKELRKIHKDQNALEITWKKIRELSAGQFTSDNHAPIIGTTESIPIYRARLSNDLRIIYQIDLIPDSLSTYDHQVVKILFIGSRAKINYGFWSHVSSILCHRSNQNSYRERCLSRLQESPENSSHILPLKFPHDNKFFIHDPLPLSVLGSATEAKDLDEANAIIGLERFLPASKAVYNSIIANVELDFPFVLDPHEREIVNHRGASIVVGRSGTGKTTALIYKMRAIKQAVTALEEKEKRQLFVTRSPVLARHVESSFRGLVDSATIANKTPEELAEMAKIQENRPAPALVEFDSEVDLRKDLPARYSLLKEDHFPLFLSFERLCSLVEADMLKYEKLKLLWKQQYDISLTAEALELEREGRLVLAPTEDPLRDLLLQHQDRRLMRSIEEKKYICYSDFKERYWPQFKKIHQPEITPALVYSEILGVIKGSTESIICHKRYLSKAQYLSGLVRRVSAQLDLDTREQIYAIFEQYRKLSGASFELDLADRAHCLLDFITHINAIEVPDSESNHTSGSDVDFDADPDKPEDQEDIETGTKPLAEPFDPSHPRKLPDDLKAEKPTKEYYEGLIRKLASCYQKPVGHLYVDEVQDNLMVDIQLLSKLCKNVQNTYWGGDTAQTIVAGSAFRIKDLGAYLFKSNEPEEQHPDSDSRLTQFQLTVNFRSHNGIVQCAASIVQKLYELFPNSLDKLEPETGRSSGALPVIFSDASSDIFLFEQFLLKSSSGSNTMFGAQQAILVRSESVAEELSLVLSELCPVITIADSKGLEFEDILVYNFFSTSELPLDAWDFVHGHPLKTHRGRRESAPPPSLCNDLKLLYVALTRARKRCWIWDQGYVVDAMKKFWLSNELVTTASISEITGWNTVASTPTQWIEKGREYFANGNYKLARGCFIRGGHKAEANVAEAYHQMSRAKLEAARHNPITESSKLNLCKAAEKLKSCAVGSDGRNAQNLWYHAGSCLELAAKINEASEAYVTAEQYEKAIRLLLEKNRYTRAVPILLNYQDKLDSELRKDWLDMCRVYYIERSAYDSLRSLFKDTDSLLTFLNHRGHYSQYIGCLEHVQRFHQLAQIYLKQNSPVKALGYLLKEYNLRGGSNALNEAVQLVVSQAEWVLSFDRSRDQASANLLNELMQSLGPFTWRLTGRRQKELKLIQAILNNSLHLHMVDDWKAEALDERLWRARIYHSVLKDTTWLNGHFEPHIMQILDGWFDYLSILAPMVEATKPSGLAAAQRLFGFKPLNSESAISSKMTVADWSIIATAAKLGNVPTQQNQYGELLISSSWVDRLVKVELRMPLKKQLFEIYSGLKRSGWTAPIRLSPYSIPLSLRYASHARTSDGKFNTRVKFIAAAIQAFSPTCRIPCRGATPTSGLLIRWVRRLFDALYPANGTMEQSDLISPHSNSHFIEGVQTCVRELVAPSAMRISLSAGTSFPVGSPDISTRIVGYSLSLHLPRGLSMIPSDDAPEVAQYLAAFFNWNDPEGLIKGTLALRNVLKAGDNPHDAAVVVHFVEMITCDVIYHCRKTASCLKDGFSGLILPFSWARCLAKRYNRTDTIRDTDCLDDLLSLINTLSNQLKEKETEWWCVGRQPLSDRSDMVHILNLRLCWCLALLIVNSRQDSTFGFADMAVEVLSVSAHDWWLHHPKPLFCRFVGVKDQITCLKALCETLHHETLVRLSDGRDNAPYWQRCPEILTIRYLTSADLTSSLQMAIRT</sequence>
<reference evidence="3" key="1">
    <citation type="journal article" date="2014" name="Genome Announc.">
        <title>Draft genome sequence of the plant-pathogenic soil fungus Rhizoctonia solani anastomosis group 3 strain Rhs1AP.</title>
        <authorList>
            <person name="Cubeta M.A."/>
            <person name="Thomas E."/>
            <person name="Dean R.A."/>
            <person name="Jabaji S."/>
            <person name="Neate S.M."/>
            <person name="Tavantzis S."/>
            <person name="Toda T."/>
            <person name="Vilgalys R."/>
            <person name="Bharathan N."/>
            <person name="Fedorova-Abrams N."/>
            <person name="Pakala S.B."/>
            <person name="Pakala S.M."/>
            <person name="Zafar N."/>
            <person name="Joardar V."/>
            <person name="Losada L."/>
            <person name="Nierman W.C."/>
        </authorList>
    </citation>
    <scope>NUCLEOTIDE SEQUENCE [LARGE SCALE GENOMIC DNA]</scope>
    <source>
        <strain evidence="3">AG-3</strain>
    </source>
</reference>
<protein>
    <submittedName>
        <fullName evidence="2">UvrD-like helicase carboxy-terminal domain protein</fullName>
    </submittedName>
</protein>
<dbReference type="Gene3D" id="3.30.2310.20">
    <property type="entry name" value="RelE-like"/>
    <property type="match status" value="1"/>
</dbReference>
<dbReference type="Gene3D" id="3.40.50.300">
    <property type="entry name" value="P-loop containing nucleotide triphosphate hydrolases"/>
    <property type="match status" value="1"/>
</dbReference>
<feature type="compositionally biased region" description="Basic and acidic residues" evidence="1">
    <location>
        <begin position="563"/>
        <end position="576"/>
    </location>
</feature>
<evidence type="ECO:0000313" key="2">
    <source>
        <dbReference type="EMBL" id="EUC55289.1"/>
    </source>
</evidence>
<organism evidence="2 3">
    <name type="scientific">Rhizoctonia solani AG-3 Rhs1AP</name>
    <dbReference type="NCBI Taxonomy" id="1086054"/>
    <lineage>
        <taxon>Eukaryota</taxon>
        <taxon>Fungi</taxon>
        <taxon>Dikarya</taxon>
        <taxon>Basidiomycota</taxon>
        <taxon>Agaricomycotina</taxon>
        <taxon>Agaricomycetes</taxon>
        <taxon>Cantharellales</taxon>
        <taxon>Ceratobasidiaceae</taxon>
        <taxon>Rhizoctonia</taxon>
    </lineage>
</organism>
<dbReference type="SUPFAM" id="SSF52540">
    <property type="entry name" value="P-loop containing nucleoside triphosphate hydrolases"/>
    <property type="match status" value="1"/>
</dbReference>
<dbReference type="Proteomes" id="UP000030108">
    <property type="component" value="Unassembled WGS sequence"/>
</dbReference>
<keyword evidence="2" id="KW-0067">ATP-binding</keyword>
<dbReference type="OrthoDB" id="3156807at2759"/>
<keyword evidence="2" id="KW-0347">Helicase</keyword>
<accession>X8J1A7</accession>
<name>X8J1A7_9AGAM</name>
<keyword evidence="2" id="KW-0547">Nucleotide-binding</keyword>
<dbReference type="PANTHER" id="PTHR21529:SF4">
    <property type="entry name" value="TPR AND ANKYRIN REPEAT-CONTAINING PROTEIN 1"/>
    <property type="match status" value="1"/>
</dbReference>
<keyword evidence="2" id="KW-0378">Hydrolase</keyword>
<evidence type="ECO:0000256" key="1">
    <source>
        <dbReference type="SAM" id="MobiDB-lite"/>
    </source>
</evidence>
<dbReference type="InterPro" id="IPR035093">
    <property type="entry name" value="RelE/ParE_toxin_dom_sf"/>
</dbReference>
<evidence type="ECO:0000313" key="3">
    <source>
        <dbReference type="Proteomes" id="UP000030108"/>
    </source>
</evidence>
<feature type="compositionally biased region" description="Acidic residues" evidence="1">
    <location>
        <begin position="536"/>
        <end position="552"/>
    </location>
</feature>
<dbReference type="EMBL" id="JATN01000322">
    <property type="protein sequence ID" value="EUC55289.1"/>
    <property type="molecule type" value="Genomic_DNA"/>
</dbReference>
<dbReference type="InterPro" id="IPR039904">
    <property type="entry name" value="TRANK1"/>
</dbReference>
<feature type="region of interest" description="Disordered" evidence="1">
    <location>
        <begin position="525"/>
        <end position="576"/>
    </location>
</feature>